<evidence type="ECO:0000313" key="1">
    <source>
        <dbReference type="EMBL" id="JAD58578.1"/>
    </source>
</evidence>
<accession>A0A0A9B8U5</accession>
<name>A0A0A9B8U5_ARUDO</name>
<reference evidence="1" key="1">
    <citation type="submission" date="2014-09" db="EMBL/GenBank/DDBJ databases">
        <authorList>
            <person name="Magalhaes I.L.F."/>
            <person name="Oliveira U."/>
            <person name="Santos F.R."/>
            <person name="Vidigal T.H.D.A."/>
            <person name="Brescovit A.D."/>
            <person name="Santos A.J."/>
        </authorList>
    </citation>
    <scope>NUCLEOTIDE SEQUENCE</scope>
    <source>
        <tissue evidence="1">Shoot tissue taken approximately 20 cm above the soil surface</tissue>
    </source>
</reference>
<protein>
    <submittedName>
        <fullName evidence="1">Uncharacterized protein</fullName>
    </submittedName>
</protein>
<organism evidence="1">
    <name type="scientific">Arundo donax</name>
    <name type="common">Giant reed</name>
    <name type="synonym">Donax arundinaceus</name>
    <dbReference type="NCBI Taxonomy" id="35708"/>
    <lineage>
        <taxon>Eukaryota</taxon>
        <taxon>Viridiplantae</taxon>
        <taxon>Streptophyta</taxon>
        <taxon>Embryophyta</taxon>
        <taxon>Tracheophyta</taxon>
        <taxon>Spermatophyta</taxon>
        <taxon>Magnoliopsida</taxon>
        <taxon>Liliopsida</taxon>
        <taxon>Poales</taxon>
        <taxon>Poaceae</taxon>
        <taxon>PACMAD clade</taxon>
        <taxon>Arundinoideae</taxon>
        <taxon>Arundineae</taxon>
        <taxon>Arundo</taxon>
    </lineage>
</organism>
<sequence length="32" mass="3755">MICDSTFLISNRLEVHLIVLPTTVYCRYALRN</sequence>
<reference evidence="1" key="2">
    <citation type="journal article" date="2015" name="Data Brief">
        <title>Shoot transcriptome of the giant reed, Arundo donax.</title>
        <authorList>
            <person name="Barrero R.A."/>
            <person name="Guerrero F.D."/>
            <person name="Moolhuijzen P."/>
            <person name="Goolsby J.A."/>
            <person name="Tidwell J."/>
            <person name="Bellgard S.E."/>
            <person name="Bellgard M.I."/>
        </authorList>
    </citation>
    <scope>NUCLEOTIDE SEQUENCE</scope>
    <source>
        <tissue evidence="1">Shoot tissue taken approximately 20 cm above the soil surface</tissue>
    </source>
</reference>
<dbReference type="AlphaFoldDB" id="A0A0A9B8U5"/>
<proteinExistence type="predicted"/>
<dbReference type="EMBL" id="GBRH01239317">
    <property type="protein sequence ID" value="JAD58578.1"/>
    <property type="molecule type" value="Transcribed_RNA"/>
</dbReference>